<protein>
    <submittedName>
        <fullName evidence="2">Uncharacterized protein</fullName>
    </submittedName>
</protein>
<feature type="compositionally biased region" description="Low complexity" evidence="1">
    <location>
        <begin position="37"/>
        <end position="46"/>
    </location>
</feature>
<dbReference type="OrthoDB" id="548799at2759"/>
<organism evidence="3">
    <name type="scientific">Perkinsus marinus (strain ATCC 50983 / TXsc)</name>
    <dbReference type="NCBI Taxonomy" id="423536"/>
    <lineage>
        <taxon>Eukaryota</taxon>
        <taxon>Sar</taxon>
        <taxon>Alveolata</taxon>
        <taxon>Perkinsozoa</taxon>
        <taxon>Perkinsea</taxon>
        <taxon>Perkinsida</taxon>
        <taxon>Perkinsidae</taxon>
        <taxon>Perkinsus</taxon>
    </lineage>
</organism>
<dbReference type="GeneID" id="9059935"/>
<keyword evidence="3" id="KW-1185">Reference proteome</keyword>
<feature type="region of interest" description="Disordered" evidence="1">
    <location>
        <begin position="1"/>
        <end position="74"/>
    </location>
</feature>
<evidence type="ECO:0000313" key="3">
    <source>
        <dbReference type="Proteomes" id="UP000007800"/>
    </source>
</evidence>
<dbReference type="GO" id="GO:0046785">
    <property type="term" value="P:microtubule polymerization"/>
    <property type="evidence" value="ECO:0007669"/>
    <property type="project" value="InterPro"/>
</dbReference>
<name>C5KN81_PERM5</name>
<evidence type="ECO:0000313" key="2">
    <source>
        <dbReference type="EMBL" id="EER14062.1"/>
    </source>
</evidence>
<dbReference type="InParanoid" id="C5KN81"/>
<feature type="non-terminal residue" evidence="2">
    <location>
        <position position="1"/>
    </location>
</feature>
<dbReference type="AlphaFoldDB" id="C5KN81"/>
<sequence>TSVGPSTALPPARPSIDAGSDRKVWRNGGPQTVDTGASSQKAAQKAPATEVTKRASGSTSTPAGKGRGPERFFYDTSTYTGVHKAGGPETVDRNNKDLKSLVDVRTSATLQCQF</sequence>
<dbReference type="GO" id="GO:0015631">
    <property type="term" value="F:tubulin binding"/>
    <property type="evidence" value="ECO:0007669"/>
    <property type="project" value="InterPro"/>
</dbReference>
<accession>C5KN81</accession>
<dbReference type="EMBL" id="GG674569">
    <property type="protein sequence ID" value="EER14062.1"/>
    <property type="molecule type" value="Genomic_DNA"/>
</dbReference>
<dbReference type="InterPro" id="IPR008907">
    <property type="entry name" value="TPP/p25"/>
</dbReference>
<dbReference type="RefSeq" id="XP_002782267.1">
    <property type="nucleotide sequence ID" value="XM_002782221.1"/>
</dbReference>
<gene>
    <name evidence="2" type="ORF">Pmar_PMAR014370</name>
</gene>
<evidence type="ECO:0000256" key="1">
    <source>
        <dbReference type="SAM" id="MobiDB-lite"/>
    </source>
</evidence>
<reference evidence="2 3" key="1">
    <citation type="submission" date="2008-07" db="EMBL/GenBank/DDBJ databases">
        <authorList>
            <person name="El-Sayed N."/>
            <person name="Caler E."/>
            <person name="Inman J."/>
            <person name="Amedeo P."/>
            <person name="Hass B."/>
            <person name="Wortman J."/>
        </authorList>
    </citation>
    <scope>NUCLEOTIDE SEQUENCE [LARGE SCALE GENOMIC DNA]</scope>
    <source>
        <strain evidence="3">ATCC 50983 / TXsc</strain>
    </source>
</reference>
<proteinExistence type="predicted"/>
<dbReference type="Proteomes" id="UP000007800">
    <property type="component" value="Unassembled WGS sequence"/>
</dbReference>
<dbReference type="Pfam" id="PF05517">
    <property type="entry name" value="p25-alpha"/>
    <property type="match status" value="1"/>
</dbReference>